<gene>
    <name evidence="6" type="ORF">KOY49_04360</name>
</gene>
<evidence type="ECO:0000256" key="4">
    <source>
        <dbReference type="SAM" id="Phobius"/>
    </source>
</evidence>
<feature type="domain" description="CBS" evidence="5">
    <location>
        <begin position="188"/>
        <end position="251"/>
    </location>
</feature>
<organism evidence="6 7">
    <name type="scientific">Candidatus Minimicrobia vallesae</name>
    <dbReference type="NCBI Taxonomy" id="2841264"/>
    <lineage>
        <taxon>Bacteria</taxon>
        <taxon>Candidatus Saccharimonadota</taxon>
        <taxon>Candidatus Saccharimonadota incertae sedis</taxon>
        <taxon>Candidatus Minimicrobia</taxon>
    </lineage>
</organism>
<evidence type="ECO:0000313" key="6">
    <source>
        <dbReference type="EMBL" id="QWQ31366.1"/>
    </source>
</evidence>
<keyword evidence="2 3" id="KW-0129">CBS domain</keyword>
<dbReference type="SMART" id="SM00116">
    <property type="entry name" value="CBS"/>
    <property type="match status" value="2"/>
</dbReference>
<protein>
    <submittedName>
        <fullName evidence="6">CBS domain-containing protein</fullName>
    </submittedName>
</protein>
<dbReference type="CDD" id="cd04590">
    <property type="entry name" value="CBS_pair_CorC_HlyC_assoc"/>
    <property type="match status" value="1"/>
</dbReference>
<dbReference type="SUPFAM" id="SSF54631">
    <property type="entry name" value="CBS-domain pair"/>
    <property type="match status" value="1"/>
</dbReference>
<feature type="transmembrane region" description="Helical" evidence="4">
    <location>
        <begin position="87"/>
        <end position="106"/>
    </location>
</feature>
<dbReference type="RefSeq" id="WP_232736146.1">
    <property type="nucleotide sequence ID" value="NZ_CP076459.1"/>
</dbReference>
<dbReference type="GO" id="GO:0005886">
    <property type="term" value="C:plasma membrane"/>
    <property type="evidence" value="ECO:0007669"/>
    <property type="project" value="TreeGrafter"/>
</dbReference>
<proteinExistence type="predicted"/>
<feature type="transmembrane region" description="Helical" evidence="4">
    <location>
        <begin position="60"/>
        <end position="81"/>
    </location>
</feature>
<evidence type="ECO:0000256" key="2">
    <source>
        <dbReference type="ARBA" id="ARBA00023122"/>
    </source>
</evidence>
<dbReference type="Pfam" id="PF00571">
    <property type="entry name" value="CBS"/>
    <property type="match status" value="2"/>
</dbReference>
<dbReference type="EMBL" id="CP076459">
    <property type="protein sequence ID" value="QWQ31366.1"/>
    <property type="molecule type" value="Genomic_DNA"/>
</dbReference>
<reference evidence="6" key="1">
    <citation type="submission" date="2021-06" db="EMBL/GenBank/DDBJ databases">
        <title>An adapted protocol for Saccharibacteria cultivation: two new species join this phylum of Candidate Phyla Radiations.</title>
        <authorList>
            <person name="Ibrahim A."/>
            <person name="Maatouk M."/>
            <person name="Raoult D."/>
            <person name="Bittar F."/>
        </authorList>
    </citation>
    <scope>NUCLEOTIDE SEQUENCE</scope>
    <source>
        <strain evidence="6">IHU2</strain>
    </source>
</reference>
<dbReference type="InterPro" id="IPR046342">
    <property type="entry name" value="CBS_dom_sf"/>
</dbReference>
<keyword evidence="1" id="KW-0677">Repeat</keyword>
<dbReference type="InterPro" id="IPR044751">
    <property type="entry name" value="Ion_transp-like_CBS"/>
</dbReference>
<evidence type="ECO:0000256" key="1">
    <source>
        <dbReference type="ARBA" id="ARBA00022737"/>
    </source>
</evidence>
<dbReference type="PANTHER" id="PTHR22777">
    <property type="entry name" value="HEMOLYSIN-RELATED"/>
    <property type="match status" value="1"/>
</dbReference>
<name>A0A8F1MAI8_9BACT</name>
<keyword evidence="4" id="KW-1133">Transmembrane helix</keyword>
<feature type="transmembrane region" description="Helical" evidence="4">
    <location>
        <begin position="6"/>
        <end position="22"/>
    </location>
</feature>
<evidence type="ECO:0000259" key="5">
    <source>
        <dbReference type="PROSITE" id="PS51371"/>
    </source>
</evidence>
<accession>A0A8F1MAI8</accession>
<evidence type="ECO:0000313" key="7">
    <source>
        <dbReference type="Proteomes" id="UP000677117"/>
    </source>
</evidence>
<dbReference type="AlphaFoldDB" id="A0A8F1MAI8"/>
<dbReference type="Gene3D" id="3.10.580.10">
    <property type="entry name" value="CBS-domain"/>
    <property type="match status" value="1"/>
</dbReference>
<dbReference type="KEGG" id="mvl:KOY49_04360"/>
<sequence length="335" mass="38038">MTIVLIFGYLVTLAVLLIVLGVQPKTSSHSQFELRRRSGLGDEKAKILLRQREFLRDIISLQRAVASLCLVILSVISVYLFNWAAGLFLSIIIALEIGAVARIGLWQKYSQQLYEKYEPLILTTIERHQVILSLIRSVSPVVGDSRVIESKEELLEMVAQSSGAISSSEKKLITNGLKFNDMKVEEIMTPRSMIESVPMNELLGPLVLDDLHKKGYSRFPVIDGDIDHVVGMLRIQDLLTIDRKAKSHRAETVMSKDVYYIRENQTLQHALAAFLKTQHHLFIVVNEFRETVGLLSLGDVMEELLGRKIDNEFDSDEELRKVIEHKNRNTDDLKS</sequence>
<evidence type="ECO:0000256" key="3">
    <source>
        <dbReference type="PROSITE-ProRule" id="PRU00703"/>
    </source>
</evidence>
<keyword evidence="4" id="KW-0812">Transmembrane</keyword>
<keyword evidence="4" id="KW-0472">Membrane</keyword>
<feature type="domain" description="CBS" evidence="5">
    <location>
        <begin position="254"/>
        <end position="311"/>
    </location>
</feature>
<dbReference type="PANTHER" id="PTHR22777:SF17">
    <property type="entry name" value="UPF0053 PROTEIN SLL0260"/>
    <property type="match status" value="1"/>
</dbReference>
<keyword evidence="7" id="KW-1185">Reference proteome</keyword>
<dbReference type="Proteomes" id="UP000677117">
    <property type="component" value="Chromosome"/>
</dbReference>
<dbReference type="PROSITE" id="PS51371">
    <property type="entry name" value="CBS"/>
    <property type="match status" value="2"/>
</dbReference>
<dbReference type="InterPro" id="IPR000644">
    <property type="entry name" value="CBS_dom"/>
</dbReference>